<feature type="region of interest" description="Disordered" evidence="6">
    <location>
        <begin position="437"/>
        <end position="601"/>
    </location>
</feature>
<dbReference type="Gene3D" id="3.30.160.60">
    <property type="entry name" value="Classic Zinc Finger"/>
    <property type="match status" value="2"/>
</dbReference>
<dbReference type="SMART" id="SM00355">
    <property type="entry name" value="ZnF_C2H2"/>
    <property type="match status" value="4"/>
</dbReference>
<feature type="region of interest" description="Disordered" evidence="6">
    <location>
        <begin position="246"/>
        <end position="277"/>
    </location>
</feature>
<dbReference type="EMBL" id="LJZO01000043">
    <property type="protein sequence ID" value="ROV91465.1"/>
    <property type="molecule type" value="Genomic_DNA"/>
</dbReference>
<dbReference type="PANTHER" id="PTHR24409">
    <property type="entry name" value="ZINC FINGER PROTEIN 142"/>
    <property type="match status" value="1"/>
</dbReference>
<organism evidence="8 9">
    <name type="scientific">Cytospora chrysosperma</name>
    <name type="common">Cytospora canker fungus</name>
    <name type="synonym">Sphaeria chrysosperma</name>
    <dbReference type="NCBI Taxonomy" id="252740"/>
    <lineage>
        <taxon>Eukaryota</taxon>
        <taxon>Fungi</taxon>
        <taxon>Dikarya</taxon>
        <taxon>Ascomycota</taxon>
        <taxon>Pezizomycotina</taxon>
        <taxon>Sordariomycetes</taxon>
        <taxon>Sordariomycetidae</taxon>
        <taxon>Diaporthales</taxon>
        <taxon>Cytosporaceae</taxon>
        <taxon>Cytospora</taxon>
    </lineage>
</organism>
<evidence type="ECO:0000259" key="7">
    <source>
        <dbReference type="PROSITE" id="PS50157"/>
    </source>
</evidence>
<comment type="caution">
    <text evidence="8">The sequence shown here is derived from an EMBL/GenBank/DDBJ whole genome shotgun (WGS) entry which is preliminary data.</text>
</comment>
<name>A0A423VKE1_CYTCH</name>
<dbReference type="GO" id="GO:0008270">
    <property type="term" value="F:zinc ion binding"/>
    <property type="evidence" value="ECO:0007669"/>
    <property type="project" value="UniProtKB-KW"/>
</dbReference>
<dbReference type="InterPro" id="IPR036236">
    <property type="entry name" value="Znf_C2H2_sf"/>
</dbReference>
<evidence type="ECO:0000256" key="3">
    <source>
        <dbReference type="ARBA" id="ARBA00022771"/>
    </source>
</evidence>
<dbReference type="InterPro" id="IPR013087">
    <property type="entry name" value="Znf_C2H2_type"/>
</dbReference>
<dbReference type="Proteomes" id="UP000284375">
    <property type="component" value="Unassembled WGS sequence"/>
</dbReference>
<sequence length="601" mass="67990">MSDHTHEVGERPVDKDALPTCKFCSAEVLSIDAMRDHKREKLQEELEAGGSSYVHLWCDICDLDFHTLASLAKHRRQFHAEKQDLSCPGCGKHFVKLSDFVKHIELDECPNLSLENLMARMHQRMSWVKGLGHIDSMSKEDVFTRHEKNFYPYLGHEPIPSKSWKPSDCKPPPWQDIDAGDWPAPVRSENESFSNTARNDYLRGNTKAPDLLTGDVNGQLQGEDSQDAWTKKKILFPNVPVSKQPTAEQLLRLEDDQRAVEQQRERRTNPDPADPNSPMFSADKFWVEYIRKYKCPHKQCKKSFTKKATFVQHLRSAAHKGIKTSCPACLSHFDSLYALAAHVESQSERCHMRRSTAYGWFLNQLTWGTAEVSGTLGDNMPKYQFQKGFLNDYGPQKTTGSTYGDEQVYGPQGFDSSVASDNHPQLTAGALDKQQREMMSSAMHSKPYTQRIQQKQQQKSSCDFDGGGDNPVPLTAEALSRLNLQDRQNGNGTWFQSPGNTRSRSSDTPVVQQQQQTGDFWGKTLQPQEKQQQNGTDWYRPSGPLVAQQQQQQQTGGFWGQPSQPQEKKQKDGDDWYQPSGSAYSQQGGYSGAQKGAGYVW</sequence>
<keyword evidence="2" id="KW-0677">Repeat</keyword>
<dbReference type="PROSITE" id="PS50157">
    <property type="entry name" value="ZINC_FINGER_C2H2_2"/>
    <property type="match status" value="2"/>
</dbReference>
<dbReference type="STRING" id="252740.A0A423VKE1"/>
<feature type="domain" description="C2H2-type" evidence="7">
    <location>
        <begin position="293"/>
        <end position="324"/>
    </location>
</feature>
<dbReference type="OrthoDB" id="8117402at2759"/>
<reference evidence="8 9" key="1">
    <citation type="submission" date="2015-09" db="EMBL/GenBank/DDBJ databases">
        <title>Host preference determinants of Valsa canker pathogens revealed by comparative genomics.</title>
        <authorList>
            <person name="Yin Z."/>
            <person name="Huang L."/>
        </authorList>
    </citation>
    <scope>NUCLEOTIDE SEQUENCE [LARGE SCALE GENOMIC DNA]</scope>
    <source>
        <strain evidence="8 9">YSFL</strain>
    </source>
</reference>
<evidence type="ECO:0000256" key="2">
    <source>
        <dbReference type="ARBA" id="ARBA00022737"/>
    </source>
</evidence>
<feature type="compositionally biased region" description="Low complexity" evidence="6">
    <location>
        <begin position="577"/>
        <end position="601"/>
    </location>
</feature>
<dbReference type="SUPFAM" id="SSF57667">
    <property type="entry name" value="beta-beta-alpha zinc fingers"/>
    <property type="match status" value="1"/>
</dbReference>
<evidence type="ECO:0000256" key="1">
    <source>
        <dbReference type="ARBA" id="ARBA00022723"/>
    </source>
</evidence>
<gene>
    <name evidence="8" type="ORF">VSDG_07136</name>
</gene>
<evidence type="ECO:0000256" key="5">
    <source>
        <dbReference type="PROSITE-ProRule" id="PRU00042"/>
    </source>
</evidence>
<dbReference type="Pfam" id="PF00096">
    <property type="entry name" value="zf-C2H2"/>
    <property type="match status" value="1"/>
</dbReference>
<feature type="domain" description="C2H2-type" evidence="7">
    <location>
        <begin position="56"/>
        <end position="84"/>
    </location>
</feature>
<keyword evidence="3 5" id="KW-0863">Zinc-finger</keyword>
<evidence type="ECO:0000256" key="4">
    <source>
        <dbReference type="ARBA" id="ARBA00022833"/>
    </source>
</evidence>
<keyword evidence="4" id="KW-0862">Zinc</keyword>
<dbReference type="PROSITE" id="PS00028">
    <property type="entry name" value="ZINC_FINGER_C2H2_1"/>
    <property type="match status" value="2"/>
</dbReference>
<feature type="compositionally biased region" description="Polar residues" evidence="6">
    <location>
        <begin position="482"/>
        <end position="518"/>
    </location>
</feature>
<feature type="compositionally biased region" description="Polar residues" evidence="6">
    <location>
        <begin position="525"/>
        <end position="536"/>
    </location>
</feature>
<keyword evidence="9" id="KW-1185">Reference proteome</keyword>
<accession>A0A423VKE1</accession>
<dbReference type="AlphaFoldDB" id="A0A423VKE1"/>
<evidence type="ECO:0000313" key="9">
    <source>
        <dbReference type="Proteomes" id="UP000284375"/>
    </source>
</evidence>
<evidence type="ECO:0000313" key="8">
    <source>
        <dbReference type="EMBL" id="ROV91465.1"/>
    </source>
</evidence>
<protein>
    <recommendedName>
        <fullName evidence="7">C2H2-type domain-containing protein</fullName>
    </recommendedName>
</protein>
<keyword evidence="1" id="KW-0479">Metal-binding</keyword>
<feature type="compositionally biased region" description="Basic and acidic residues" evidence="6">
    <location>
        <begin position="251"/>
        <end position="269"/>
    </location>
</feature>
<proteinExistence type="predicted"/>
<evidence type="ECO:0000256" key="6">
    <source>
        <dbReference type="SAM" id="MobiDB-lite"/>
    </source>
</evidence>